<keyword evidence="3" id="KW-1185">Reference proteome</keyword>
<evidence type="ECO:0000313" key="2">
    <source>
        <dbReference type="EMBL" id="MEX6429196.1"/>
    </source>
</evidence>
<proteinExistence type="predicted"/>
<dbReference type="RefSeq" id="WP_369084340.1">
    <property type="nucleotide sequence ID" value="NZ_JBFSHR010000012.1"/>
</dbReference>
<reference evidence="2 3" key="1">
    <citation type="submission" date="2024-07" db="EMBL/GenBank/DDBJ databases">
        <title>Draft Genome Sequence of Ferrimicrobium acidiphilum Strain YE2023, Isolated from a Pulp of Bioleach Reactor.</title>
        <authorList>
            <person name="Elkina Y.A."/>
            <person name="Bulaeva A.G."/>
            <person name="Beletsky A.V."/>
            <person name="Mardanov A.V."/>
        </authorList>
    </citation>
    <scope>NUCLEOTIDE SEQUENCE [LARGE SCALE GENOMIC DNA]</scope>
    <source>
        <strain evidence="2 3">YE2023</strain>
    </source>
</reference>
<dbReference type="Proteomes" id="UP001560267">
    <property type="component" value="Unassembled WGS sequence"/>
</dbReference>
<evidence type="ECO:0000313" key="3">
    <source>
        <dbReference type="Proteomes" id="UP001560267"/>
    </source>
</evidence>
<feature type="domain" description="Amidase" evidence="1">
    <location>
        <begin position="284"/>
        <end position="396"/>
    </location>
</feature>
<dbReference type="InterPro" id="IPR023631">
    <property type="entry name" value="Amidase_dom"/>
</dbReference>
<name>A0ABV3Y0W5_9ACTN</name>
<dbReference type="PANTHER" id="PTHR46310:SF7">
    <property type="entry name" value="AMIDASE 1"/>
    <property type="match status" value="1"/>
</dbReference>
<dbReference type="InterPro" id="IPR036928">
    <property type="entry name" value="AS_sf"/>
</dbReference>
<organism evidence="2 3">
    <name type="scientific">Ferrimicrobium acidiphilum</name>
    <dbReference type="NCBI Taxonomy" id="121039"/>
    <lineage>
        <taxon>Bacteria</taxon>
        <taxon>Bacillati</taxon>
        <taxon>Actinomycetota</taxon>
        <taxon>Acidimicrobiia</taxon>
        <taxon>Acidimicrobiales</taxon>
        <taxon>Acidimicrobiaceae</taxon>
        <taxon>Ferrimicrobium</taxon>
    </lineage>
</organism>
<gene>
    <name evidence="2" type="ORF">AB6A68_05005</name>
</gene>
<protein>
    <submittedName>
        <fullName evidence="2">Amidase</fullName>
        <ecNumber evidence="2">3.5.1.4</ecNumber>
    </submittedName>
</protein>
<feature type="domain" description="Amidase" evidence="1">
    <location>
        <begin position="30"/>
        <end position="200"/>
    </location>
</feature>
<keyword evidence="2" id="KW-0378">Hydrolase</keyword>
<dbReference type="EMBL" id="JBFSHR010000012">
    <property type="protein sequence ID" value="MEX6429196.1"/>
    <property type="molecule type" value="Genomic_DNA"/>
</dbReference>
<comment type="caution">
    <text evidence="2">The sequence shown here is derived from an EMBL/GenBank/DDBJ whole genome shotgun (WGS) entry which is preliminary data.</text>
</comment>
<dbReference type="GO" id="GO:0004040">
    <property type="term" value="F:amidase activity"/>
    <property type="evidence" value="ECO:0007669"/>
    <property type="project" value="UniProtKB-EC"/>
</dbReference>
<dbReference type="SUPFAM" id="SSF75304">
    <property type="entry name" value="Amidase signature (AS) enzymes"/>
    <property type="match status" value="1"/>
</dbReference>
<dbReference type="NCBIfam" id="NF006169">
    <property type="entry name" value="PRK08310.1"/>
    <property type="match status" value="1"/>
</dbReference>
<sequence>MKPRLLPRDHRADLGTGFIVGPTLLEHGAGDGPLKGVAFAAKDLFDVAGERTGAGSPEWLQEAQPAVYHSSAVAGLLGAGADLWGKTITDELAFSLAGTNVHYGTPCNPRAPGRIPGGSSAGSAVAVATGTVPLALGTDTAGSTRVPASYCGIIGFRPTFGRISLAGTVPLAPSFDTVGIFADSIRVLSGALTALLAPRQEEGEGSTSVKRLILSLDLFGKADSRVSDAVLEAVYRFAKQRGLMLEHGELLGPAAVDACRDAFRARQLSEVWQTHGDWISGRRPNFGPGVAARFAMAKTAPRVEDATFVGQRRRLEAVITALLGEDAILVFPATGGPAPLLDLDDDEKERVRTANFALNSPASLGGVPQLVLPLAEVDGLPVGVAFLGRAGDDERLIEFARCHVD</sequence>
<dbReference type="Pfam" id="PF01425">
    <property type="entry name" value="Amidase"/>
    <property type="match status" value="2"/>
</dbReference>
<dbReference type="PANTHER" id="PTHR46310">
    <property type="entry name" value="AMIDASE 1"/>
    <property type="match status" value="1"/>
</dbReference>
<accession>A0ABV3Y0W5</accession>
<evidence type="ECO:0000259" key="1">
    <source>
        <dbReference type="Pfam" id="PF01425"/>
    </source>
</evidence>
<dbReference type="EC" id="3.5.1.4" evidence="2"/>
<dbReference type="Gene3D" id="3.90.1300.10">
    <property type="entry name" value="Amidase signature (AS) domain"/>
    <property type="match status" value="1"/>
</dbReference>